<evidence type="ECO:0000313" key="3">
    <source>
        <dbReference type="Proteomes" id="UP001232063"/>
    </source>
</evidence>
<evidence type="ECO:0000256" key="1">
    <source>
        <dbReference type="SAM" id="SignalP"/>
    </source>
</evidence>
<dbReference type="Proteomes" id="UP001232063">
    <property type="component" value="Unassembled WGS sequence"/>
</dbReference>
<keyword evidence="3" id="KW-1185">Reference proteome</keyword>
<dbReference type="PROSITE" id="PS51257">
    <property type="entry name" value="PROKAR_LIPOPROTEIN"/>
    <property type="match status" value="1"/>
</dbReference>
<dbReference type="AlphaFoldDB" id="A0AAE3R3R6"/>
<feature type="signal peptide" evidence="1">
    <location>
        <begin position="1"/>
        <end position="20"/>
    </location>
</feature>
<comment type="caution">
    <text evidence="2">The sequence shown here is derived from an EMBL/GenBank/DDBJ whole genome shotgun (WGS) entry which is preliminary data.</text>
</comment>
<proteinExistence type="predicted"/>
<evidence type="ECO:0000313" key="2">
    <source>
        <dbReference type="EMBL" id="MDJ1503189.1"/>
    </source>
</evidence>
<keyword evidence="1" id="KW-0732">Signal</keyword>
<evidence type="ECO:0008006" key="4">
    <source>
        <dbReference type="Google" id="ProtNLM"/>
    </source>
</evidence>
<dbReference type="EMBL" id="JASJOU010000007">
    <property type="protein sequence ID" value="MDJ1503189.1"/>
    <property type="molecule type" value="Genomic_DNA"/>
</dbReference>
<reference evidence="2" key="1">
    <citation type="submission" date="2023-05" db="EMBL/GenBank/DDBJ databases">
        <authorList>
            <person name="Zhang X."/>
        </authorList>
    </citation>
    <scope>NUCLEOTIDE SEQUENCE</scope>
    <source>
        <strain evidence="2">BD1B2-1</strain>
    </source>
</reference>
<organism evidence="2 3">
    <name type="scientific">Xanthocytophaga agilis</name>
    <dbReference type="NCBI Taxonomy" id="3048010"/>
    <lineage>
        <taxon>Bacteria</taxon>
        <taxon>Pseudomonadati</taxon>
        <taxon>Bacteroidota</taxon>
        <taxon>Cytophagia</taxon>
        <taxon>Cytophagales</taxon>
        <taxon>Rhodocytophagaceae</taxon>
        <taxon>Xanthocytophaga</taxon>
    </lineage>
</organism>
<accession>A0AAE3R3R6</accession>
<name>A0AAE3R3R6_9BACT</name>
<gene>
    <name evidence="2" type="ORF">QNI22_21150</name>
</gene>
<sequence length="308" mass="34670">MYKLSLLICVVAFVACTSNPKETNTQTDSTTVTTSSTDSAAVTNPKLSEYVQYLANLNDSTAESATKAAQKFQEIFKGSSPALCDSAFVFFNTFYEKLGTRLDEVHASDTTNYDSLIVDPTAKPVPLSAKLTAYNQKLTQNGFQVAMTEGTTYIKQDRELIAKWFYAMVSPTMKSYLTQLNKENKEGFAEDAGINIPITSLADRVIWWEKFNQTNPNFVFAERSKDLYQNYLFYLLKGMDNTASYYQDEAGKVAPDQEFMNAYTYVLSKHPNTETAKLVKPFQAALAQHDVKKAESLLKQYQDQKIIQ</sequence>
<feature type="chain" id="PRO_5042123595" description="DUF3829 domain-containing protein" evidence="1">
    <location>
        <begin position="21"/>
        <end position="308"/>
    </location>
</feature>
<protein>
    <recommendedName>
        <fullName evidence="4">DUF3829 domain-containing protein</fullName>
    </recommendedName>
</protein>
<dbReference type="RefSeq" id="WP_314513720.1">
    <property type="nucleotide sequence ID" value="NZ_JASJOU010000007.1"/>
</dbReference>